<keyword evidence="5 7" id="KW-1133">Transmembrane helix</keyword>
<reference evidence="9 10" key="1">
    <citation type="submission" date="2022-03" db="EMBL/GenBank/DDBJ databases">
        <authorList>
            <person name="Jo J.-H."/>
            <person name="Im W.-T."/>
        </authorList>
    </citation>
    <scope>NUCLEOTIDE SEQUENCE [LARGE SCALE GENOMIC DNA]</scope>
    <source>
        <strain evidence="9 10">SM33</strain>
    </source>
</reference>
<dbReference type="EMBL" id="JAKZHW010000001">
    <property type="protein sequence ID" value="MCH8614556.1"/>
    <property type="molecule type" value="Genomic_DNA"/>
</dbReference>
<accession>A0ABS9VHW4</accession>
<evidence type="ECO:0000256" key="4">
    <source>
        <dbReference type="ARBA" id="ARBA00022692"/>
    </source>
</evidence>
<dbReference type="PANTHER" id="PTHR23517:SF13">
    <property type="entry name" value="MAJOR FACILITATOR SUPERFAMILY MFS_1"/>
    <property type="match status" value="1"/>
</dbReference>
<proteinExistence type="predicted"/>
<keyword evidence="4 7" id="KW-0812">Transmembrane</keyword>
<dbReference type="InterPro" id="IPR050171">
    <property type="entry name" value="MFS_Transporters"/>
</dbReference>
<sequence>MTASEQRSGAATSIGVVTVAWLLTAVFYFYQYSMRSAPAVMVPELSEAFGLSAVGVASLVGLFYYAYAPFSLVAGVALDQIGPKKVVPLGAASVAIGALMFSTADPTIGSIGRFMQGAGGVFALIGAVYLVTTFMPVSKAATLIGATQMFGMAGGSAGQFVVGPLISSGLPWDRFWFVMGIIGIPIAVLLFFLIPKQEAKPKDAAGVGLGPALKAMGTVFINPQSLLCGLIAGLIFIPTTIFDMVWGVRFLQEGHDVPYEVAVLRSAAVPFGWIIGCPLLGWLTDRIGRRKPVIIGAAVVLLLSLALILYGPREVFPPYSLALVAGIASGAAMIPYTVIKEANRPEHSGTATGVINFLNFSLTALLGPIFARWLTQASAGGERELAHYQETFQPLLYGVVLAIVLTLLLRETGPKARKSTEAPTMGAELPAE</sequence>
<feature type="transmembrane region" description="Helical" evidence="7">
    <location>
        <begin position="351"/>
        <end position="371"/>
    </location>
</feature>
<feature type="transmembrane region" description="Helical" evidence="7">
    <location>
        <begin position="143"/>
        <end position="162"/>
    </location>
</feature>
<protein>
    <submittedName>
        <fullName evidence="9">MFS transporter</fullName>
    </submittedName>
</protein>
<feature type="transmembrane region" description="Helical" evidence="7">
    <location>
        <begin position="174"/>
        <end position="194"/>
    </location>
</feature>
<dbReference type="InterPro" id="IPR011701">
    <property type="entry name" value="MFS"/>
</dbReference>
<feature type="transmembrane region" description="Helical" evidence="7">
    <location>
        <begin position="262"/>
        <end position="281"/>
    </location>
</feature>
<dbReference type="Pfam" id="PF07690">
    <property type="entry name" value="MFS_1"/>
    <property type="match status" value="1"/>
</dbReference>
<evidence type="ECO:0000256" key="7">
    <source>
        <dbReference type="SAM" id="Phobius"/>
    </source>
</evidence>
<dbReference type="CDD" id="cd06174">
    <property type="entry name" value="MFS"/>
    <property type="match status" value="1"/>
</dbReference>
<dbReference type="RefSeq" id="WP_241444745.1">
    <property type="nucleotide sequence ID" value="NZ_JAKZHW010000001.1"/>
</dbReference>
<feature type="transmembrane region" description="Helical" evidence="7">
    <location>
        <begin position="110"/>
        <end position="131"/>
    </location>
</feature>
<feature type="transmembrane region" description="Helical" evidence="7">
    <location>
        <begin position="12"/>
        <end position="30"/>
    </location>
</feature>
<evidence type="ECO:0000313" key="9">
    <source>
        <dbReference type="EMBL" id="MCH8614556.1"/>
    </source>
</evidence>
<evidence type="ECO:0000313" key="10">
    <source>
        <dbReference type="Proteomes" id="UP001203058"/>
    </source>
</evidence>
<evidence type="ECO:0000256" key="1">
    <source>
        <dbReference type="ARBA" id="ARBA00004651"/>
    </source>
</evidence>
<keyword evidence="6 7" id="KW-0472">Membrane</keyword>
<evidence type="ECO:0000256" key="3">
    <source>
        <dbReference type="ARBA" id="ARBA00022475"/>
    </source>
</evidence>
<feature type="transmembrane region" description="Helical" evidence="7">
    <location>
        <begin position="50"/>
        <end position="74"/>
    </location>
</feature>
<comment type="caution">
    <text evidence="9">The sequence shown here is derived from an EMBL/GenBank/DDBJ whole genome shotgun (WGS) entry which is preliminary data.</text>
</comment>
<keyword evidence="3" id="KW-1003">Cell membrane</keyword>
<evidence type="ECO:0000256" key="5">
    <source>
        <dbReference type="ARBA" id="ARBA00022989"/>
    </source>
</evidence>
<evidence type="ECO:0000256" key="2">
    <source>
        <dbReference type="ARBA" id="ARBA00022448"/>
    </source>
</evidence>
<keyword evidence="10" id="KW-1185">Reference proteome</keyword>
<dbReference type="InterPro" id="IPR020846">
    <property type="entry name" value="MFS_dom"/>
</dbReference>
<dbReference type="InterPro" id="IPR036259">
    <property type="entry name" value="MFS_trans_sf"/>
</dbReference>
<comment type="subcellular location">
    <subcellularLocation>
        <location evidence="1">Cell membrane</location>
        <topology evidence="1">Multi-pass membrane protein</topology>
    </subcellularLocation>
</comment>
<keyword evidence="2" id="KW-0813">Transport</keyword>
<evidence type="ECO:0000259" key="8">
    <source>
        <dbReference type="PROSITE" id="PS50850"/>
    </source>
</evidence>
<feature type="domain" description="Major facilitator superfamily (MFS) profile" evidence="8">
    <location>
        <begin position="16"/>
        <end position="417"/>
    </location>
</feature>
<evidence type="ECO:0000256" key="6">
    <source>
        <dbReference type="ARBA" id="ARBA00023136"/>
    </source>
</evidence>
<organism evidence="9 10">
    <name type="scientific">Sphingomonas telluris</name>
    <dbReference type="NCBI Taxonomy" id="2907998"/>
    <lineage>
        <taxon>Bacteria</taxon>
        <taxon>Pseudomonadati</taxon>
        <taxon>Pseudomonadota</taxon>
        <taxon>Alphaproteobacteria</taxon>
        <taxon>Sphingomonadales</taxon>
        <taxon>Sphingomonadaceae</taxon>
        <taxon>Sphingomonas</taxon>
    </lineage>
</organism>
<gene>
    <name evidence="9" type="ORF">LZ016_00335</name>
</gene>
<dbReference type="Proteomes" id="UP001203058">
    <property type="component" value="Unassembled WGS sequence"/>
</dbReference>
<feature type="transmembrane region" description="Helical" evidence="7">
    <location>
        <begin position="215"/>
        <end position="242"/>
    </location>
</feature>
<dbReference type="SUPFAM" id="SSF103473">
    <property type="entry name" value="MFS general substrate transporter"/>
    <property type="match status" value="1"/>
</dbReference>
<dbReference type="PANTHER" id="PTHR23517">
    <property type="entry name" value="RESISTANCE PROTEIN MDTM, PUTATIVE-RELATED-RELATED"/>
    <property type="match status" value="1"/>
</dbReference>
<dbReference type="PROSITE" id="PS50850">
    <property type="entry name" value="MFS"/>
    <property type="match status" value="1"/>
</dbReference>
<name>A0ABS9VHW4_9SPHN</name>
<dbReference type="Gene3D" id="1.20.1250.20">
    <property type="entry name" value="MFS general substrate transporter like domains"/>
    <property type="match status" value="2"/>
</dbReference>
<feature type="transmembrane region" description="Helical" evidence="7">
    <location>
        <begin position="293"/>
        <end position="312"/>
    </location>
</feature>
<feature type="transmembrane region" description="Helical" evidence="7">
    <location>
        <begin position="318"/>
        <end position="339"/>
    </location>
</feature>
<feature type="transmembrane region" description="Helical" evidence="7">
    <location>
        <begin position="86"/>
        <end position="104"/>
    </location>
</feature>
<feature type="transmembrane region" description="Helical" evidence="7">
    <location>
        <begin position="391"/>
        <end position="409"/>
    </location>
</feature>